<dbReference type="SUPFAM" id="SSF55729">
    <property type="entry name" value="Acyl-CoA N-acyltransferases (Nat)"/>
    <property type="match status" value="1"/>
</dbReference>
<evidence type="ECO:0000313" key="1">
    <source>
        <dbReference type="EMBL" id="MDT3468920.1"/>
    </source>
</evidence>
<gene>
    <name evidence="1" type="ORF">ROV92_13100</name>
</gene>
<dbReference type="Proteomes" id="UP001251948">
    <property type="component" value="Unassembled WGS sequence"/>
</dbReference>
<comment type="caution">
    <text evidence="1">The sequence shown here is derived from an EMBL/GenBank/DDBJ whole genome shotgun (WGS) entry which is preliminary data.</text>
</comment>
<proteinExistence type="predicted"/>
<dbReference type="Gene3D" id="3.40.630.30">
    <property type="match status" value="1"/>
</dbReference>
<dbReference type="AlphaFoldDB" id="A0AAJ2JEL1"/>
<name>A0AAJ2JEL1_STEMA</name>
<dbReference type="InterPro" id="IPR016181">
    <property type="entry name" value="Acyl_CoA_acyltransferase"/>
</dbReference>
<dbReference type="RefSeq" id="WP_312562645.1">
    <property type="nucleotide sequence ID" value="NZ_JAVSKO010000005.1"/>
</dbReference>
<dbReference type="EMBL" id="JAVSKO010000005">
    <property type="protein sequence ID" value="MDT3468920.1"/>
    <property type="molecule type" value="Genomic_DNA"/>
</dbReference>
<evidence type="ECO:0000313" key="2">
    <source>
        <dbReference type="Proteomes" id="UP001251948"/>
    </source>
</evidence>
<reference evidence="1" key="1">
    <citation type="submission" date="2023-07" db="EMBL/GenBank/DDBJ databases">
        <title>Comparative genomics of clinical Stenotrophomonas maltophilia isolates reveals regions of diversity which correlate with colonization and persistence in vivo.</title>
        <authorList>
            <person name="Mcdaniel M.S."/>
            <person name="Swords W.E."/>
            <person name="Sumpter N.A."/>
            <person name="Lindgren N.R."/>
            <person name="Billiot C.E."/>
        </authorList>
    </citation>
    <scope>NUCLEOTIDE SEQUENCE</scope>
    <source>
        <strain evidence="1">Ism4</strain>
    </source>
</reference>
<protein>
    <submittedName>
        <fullName evidence="1">Uncharacterized protein</fullName>
    </submittedName>
</protein>
<accession>A0AAJ2JEL1</accession>
<organism evidence="1 2">
    <name type="scientific">Stenotrophomonas maltophilia</name>
    <name type="common">Pseudomonas maltophilia</name>
    <name type="synonym">Xanthomonas maltophilia</name>
    <dbReference type="NCBI Taxonomy" id="40324"/>
    <lineage>
        <taxon>Bacteria</taxon>
        <taxon>Pseudomonadati</taxon>
        <taxon>Pseudomonadota</taxon>
        <taxon>Gammaproteobacteria</taxon>
        <taxon>Lysobacterales</taxon>
        <taxon>Lysobacteraceae</taxon>
        <taxon>Stenotrophomonas</taxon>
        <taxon>Stenotrophomonas maltophilia group</taxon>
    </lineage>
</organism>
<sequence>MLIATDPAYLEGVANHPDVFPRVSMRGTQRIDMAPIWKRCVACQFEGGGYVFLPHGEGLWEVHVLFLRHSKGVQAAGVEAIGHLFDNLGADRIAAHLPDDVPAARRLALRLGFEFHSHTAPFPRHSGDVPARLYVLTKERFHHVNR</sequence>